<reference evidence="3" key="1">
    <citation type="journal article" date="2019" name="Int. J. Syst. Evol. Microbiol.">
        <title>The Global Catalogue of Microorganisms (GCM) 10K type strain sequencing project: providing services to taxonomists for standard genome sequencing and annotation.</title>
        <authorList>
            <consortium name="The Broad Institute Genomics Platform"/>
            <consortium name="The Broad Institute Genome Sequencing Center for Infectious Disease"/>
            <person name="Wu L."/>
            <person name="Ma J."/>
        </authorList>
    </citation>
    <scope>NUCLEOTIDE SEQUENCE [LARGE SCALE GENOMIC DNA]</scope>
    <source>
        <strain evidence="3">KCTC 32514</strain>
    </source>
</reference>
<evidence type="ECO:0000259" key="1">
    <source>
        <dbReference type="Pfam" id="PF06902"/>
    </source>
</evidence>
<organism evidence="2 3">
    <name type="scientific">Psychroserpens luteus</name>
    <dbReference type="NCBI Taxonomy" id="1434066"/>
    <lineage>
        <taxon>Bacteria</taxon>
        <taxon>Pseudomonadati</taxon>
        <taxon>Bacteroidota</taxon>
        <taxon>Flavobacteriia</taxon>
        <taxon>Flavobacteriales</taxon>
        <taxon>Flavobacteriaceae</taxon>
        <taxon>Psychroserpens</taxon>
    </lineage>
</organism>
<dbReference type="Proteomes" id="UP001597548">
    <property type="component" value="Unassembled WGS sequence"/>
</dbReference>
<dbReference type="InterPro" id="IPR010693">
    <property type="entry name" value="Divergent_4Fe-4S_mono-cluster"/>
</dbReference>
<comment type="caution">
    <text evidence="2">The sequence shown here is derived from an EMBL/GenBank/DDBJ whole genome shotgun (WGS) entry which is preliminary data.</text>
</comment>
<name>A0ABW5ZSH9_9FLAO</name>
<keyword evidence="3" id="KW-1185">Reference proteome</keyword>
<dbReference type="Pfam" id="PF06902">
    <property type="entry name" value="Fer4_19"/>
    <property type="match status" value="1"/>
</dbReference>
<sequence length="75" mass="8352">MKTNPNVFSNNDITVTYNPCNCINAGRCAKELSNVFRQSVIPWIDLEAASTKKIIKQVKKCPSGALQFHVKQEVA</sequence>
<protein>
    <submittedName>
        <fullName evidence="2">(4Fe-4S)-binding protein</fullName>
    </submittedName>
</protein>
<feature type="domain" description="Divergent 4Fe-4S mono-cluster" evidence="1">
    <location>
        <begin position="9"/>
        <end position="69"/>
    </location>
</feature>
<dbReference type="EMBL" id="JBHUOS010000005">
    <property type="protein sequence ID" value="MFD2915446.1"/>
    <property type="molecule type" value="Genomic_DNA"/>
</dbReference>
<gene>
    <name evidence="2" type="ORF">ACFS29_07345</name>
</gene>
<evidence type="ECO:0000313" key="3">
    <source>
        <dbReference type="Proteomes" id="UP001597548"/>
    </source>
</evidence>
<accession>A0ABW5ZSH9</accession>
<proteinExistence type="predicted"/>
<evidence type="ECO:0000313" key="2">
    <source>
        <dbReference type="EMBL" id="MFD2915446.1"/>
    </source>
</evidence>
<dbReference type="RefSeq" id="WP_194509857.1">
    <property type="nucleotide sequence ID" value="NZ_JADILU010000011.1"/>
</dbReference>